<feature type="active site" evidence="4">
    <location>
        <position position="266"/>
    </location>
</feature>
<dbReference type="InterPro" id="IPR029510">
    <property type="entry name" value="Ald_DH_CS_GLU"/>
</dbReference>
<dbReference type="Proteomes" id="UP000007013">
    <property type="component" value="Chromosome"/>
</dbReference>
<dbReference type="InterPro" id="IPR016163">
    <property type="entry name" value="Ald_DH_C"/>
</dbReference>
<evidence type="ECO:0000256" key="5">
    <source>
        <dbReference type="RuleBase" id="RU003345"/>
    </source>
</evidence>
<dbReference type="PROSITE" id="PS00687">
    <property type="entry name" value="ALDEHYDE_DEHYDR_GLU"/>
    <property type="match status" value="1"/>
</dbReference>
<dbReference type="KEGG" id="ote:Oter_1695"/>
<evidence type="ECO:0000313" key="7">
    <source>
        <dbReference type="EMBL" id="ACB74979.1"/>
    </source>
</evidence>
<dbReference type="eggNOG" id="COG1012">
    <property type="taxonomic scope" value="Bacteria"/>
</dbReference>
<dbReference type="FunFam" id="3.40.309.10:FF:000009">
    <property type="entry name" value="Aldehyde dehydrogenase A"/>
    <property type="match status" value="1"/>
</dbReference>
<evidence type="ECO:0000259" key="6">
    <source>
        <dbReference type="Pfam" id="PF00171"/>
    </source>
</evidence>
<dbReference type="Gene3D" id="3.40.309.10">
    <property type="entry name" value="Aldehyde Dehydrogenase, Chain A, domain 2"/>
    <property type="match status" value="1"/>
</dbReference>
<dbReference type="AlphaFoldDB" id="B1ZUU7"/>
<dbReference type="PANTHER" id="PTHR42986:SF1">
    <property type="entry name" value="BENZALDEHYDE DEHYDROGENASE YFMT"/>
    <property type="match status" value="1"/>
</dbReference>
<evidence type="ECO:0000256" key="1">
    <source>
        <dbReference type="ARBA" id="ARBA00009986"/>
    </source>
</evidence>
<dbReference type="Gene3D" id="3.40.605.10">
    <property type="entry name" value="Aldehyde Dehydrogenase, Chain A, domain 1"/>
    <property type="match status" value="1"/>
</dbReference>
<dbReference type="GO" id="GO:0004029">
    <property type="term" value="F:aldehyde dehydrogenase (NAD+) activity"/>
    <property type="evidence" value="ECO:0007669"/>
    <property type="project" value="UniProtKB-EC"/>
</dbReference>
<dbReference type="FunFam" id="3.40.605.10:FF:000007">
    <property type="entry name" value="NAD/NADP-dependent betaine aldehyde dehydrogenase"/>
    <property type="match status" value="1"/>
</dbReference>
<dbReference type="CDD" id="cd07151">
    <property type="entry name" value="ALDH_HBenzADH"/>
    <property type="match status" value="1"/>
</dbReference>
<evidence type="ECO:0000256" key="4">
    <source>
        <dbReference type="PROSITE-ProRule" id="PRU10007"/>
    </source>
</evidence>
<keyword evidence="2 5" id="KW-0560">Oxidoreductase</keyword>
<dbReference type="EMBL" id="CP001032">
    <property type="protein sequence ID" value="ACB74979.1"/>
    <property type="molecule type" value="Genomic_DNA"/>
</dbReference>
<protein>
    <submittedName>
        <fullName evidence="7">Aldehyde dehydrogenase (NAD(+))</fullName>
        <ecNumber evidence="7">1.2.1.3</ecNumber>
    </submittedName>
</protein>
<dbReference type="PANTHER" id="PTHR42986">
    <property type="entry name" value="BENZALDEHYDE DEHYDROGENASE YFMT"/>
    <property type="match status" value="1"/>
</dbReference>
<evidence type="ECO:0000256" key="2">
    <source>
        <dbReference type="ARBA" id="ARBA00023002"/>
    </source>
</evidence>
<reference evidence="7 8" key="1">
    <citation type="journal article" date="2011" name="J. Bacteriol.">
        <title>Genome sequence of the verrucomicrobium Opitutus terrae PB90-1, an abundant inhabitant of rice paddy soil ecosystems.</title>
        <authorList>
            <person name="van Passel M.W."/>
            <person name="Kant R."/>
            <person name="Palva A."/>
            <person name="Copeland A."/>
            <person name="Lucas S."/>
            <person name="Lapidus A."/>
            <person name="Glavina del Rio T."/>
            <person name="Pitluck S."/>
            <person name="Goltsman E."/>
            <person name="Clum A."/>
            <person name="Sun H."/>
            <person name="Schmutz J."/>
            <person name="Larimer F.W."/>
            <person name="Land M.L."/>
            <person name="Hauser L."/>
            <person name="Kyrpides N."/>
            <person name="Mikhailova N."/>
            <person name="Richardson P.P."/>
            <person name="Janssen P.H."/>
            <person name="de Vos W.M."/>
            <person name="Smidt H."/>
        </authorList>
    </citation>
    <scope>NUCLEOTIDE SEQUENCE [LARGE SCALE GENOMIC DNA]</scope>
    <source>
        <strain evidence="8">DSM 11246 / JCM 15787 / PB90-1</strain>
    </source>
</reference>
<dbReference type="InterPro" id="IPR016161">
    <property type="entry name" value="Ald_DH/histidinol_DH"/>
</dbReference>
<feature type="domain" description="Aldehyde dehydrogenase" evidence="6">
    <location>
        <begin position="27"/>
        <end position="486"/>
    </location>
</feature>
<dbReference type="STRING" id="452637.Oter_1695"/>
<gene>
    <name evidence="7" type="ordered locus">Oter_1695</name>
</gene>
<dbReference type="OrthoDB" id="9762913at2"/>
<comment type="similarity">
    <text evidence="1 5">Belongs to the aldehyde dehydrogenase family.</text>
</comment>
<dbReference type="RefSeq" id="WP_012374516.1">
    <property type="nucleotide sequence ID" value="NC_010571.1"/>
</dbReference>
<dbReference type="HOGENOM" id="CLU_005391_1_0_0"/>
<dbReference type="EC" id="1.2.1.3" evidence="7"/>
<evidence type="ECO:0000313" key="8">
    <source>
        <dbReference type="Proteomes" id="UP000007013"/>
    </source>
</evidence>
<accession>B1ZUU7</accession>
<dbReference type="SUPFAM" id="SSF53720">
    <property type="entry name" value="ALDH-like"/>
    <property type="match status" value="1"/>
</dbReference>
<dbReference type="Pfam" id="PF00171">
    <property type="entry name" value="Aldedh"/>
    <property type="match status" value="1"/>
</dbReference>
<keyword evidence="3" id="KW-0520">NAD</keyword>
<name>B1ZUU7_OPITP</name>
<dbReference type="InterPro" id="IPR016162">
    <property type="entry name" value="Ald_DH_N"/>
</dbReference>
<evidence type="ECO:0000256" key="3">
    <source>
        <dbReference type="ARBA" id="ARBA00023027"/>
    </source>
</evidence>
<sequence>MATLAQPSTEAPAHYADFEQQFIAGRWRTGTSQRVQRDLDPYTGETLVEIPQASKKDLDEAYRSAAAAQRDWAARLPGERAAVLQRVAAIMEARHEEIVSWIIRESGGTRIKGTLEWAAVHAVALEATTLPHLVEGRIVPSDLPGKESRVYRQPVGVVGVISPWNWPLQLTARSLFPALAVGNAVVVKPASDTPITGGLLFAKLLEEAGLPEGVLSVVVGAGSEIGDDFVTHPVPRVISFTGSTPVGRRIGRLAMEAAVIKRLELELGGNSPFVVLDDADIEHAIEAAVFGKFLHQGQICMIANRFIVDDAVYDEFVHGFVDRVRALRVGDPNKPDTLIGPIINQSQFDGLQKKIRQARADGLEELLGSDASGLVLPPHVFGDVPNEHPLAHEEIFGPIAPMVRAHGEEDALRLANDTSYGLSSAVFTRDVERGLRFARRVEAGMTHINDQSVNDLPFSPFGGEKNSGIGRFNGKWAVDAFTTDHWITIQHTPREYPQNAQAIAGPWGGG</sequence>
<keyword evidence="8" id="KW-1185">Reference proteome</keyword>
<proteinExistence type="inferred from homology"/>
<organism evidence="7 8">
    <name type="scientific">Opitutus terrae (strain DSM 11246 / JCM 15787 / PB90-1)</name>
    <dbReference type="NCBI Taxonomy" id="452637"/>
    <lineage>
        <taxon>Bacteria</taxon>
        <taxon>Pseudomonadati</taxon>
        <taxon>Verrucomicrobiota</taxon>
        <taxon>Opitutia</taxon>
        <taxon>Opitutales</taxon>
        <taxon>Opitutaceae</taxon>
        <taxon>Opitutus</taxon>
    </lineage>
</organism>
<dbReference type="InterPro" id="IPR015590">
    <property type="entry name" value="Aldehyde_DH_dom"/>
</dbReference>